<reference evidence="1" key="1">
    <citation type="submission" date="2021-06" db="EMBL/GenBank/DDBJ databases">
        <title>Parelaphostrongylus tenuis whole genome reference sequence.</title>
        <authorList>
            <person name="Garwood T.J."/>
            <person name="Larsen P.A."/>
            <person name="Fountain-Jones N.M."/>
            <person name="Garbe J.R."/>
            <person name="Macchietto M.G."/>
            <person name="Kania S.A."/>
            <person name="Gerhold R.W."/>
            <person name="Richards J.E."/>
            <person name="Wolf T.M."/>
        </authorList>
    </citation>
    <scope>NUCLEOTIDE SEQUENCE</scope>
    <source>
        <strain evidence="1">MNPRO001-30</strain>
        <tissue evidence="1">Meninges</tissue>
    </source>
</reference>
<evidence type="ECO:0000313" key="2">
    <source>
        <dbReference type="Proteomes" id="UP001196413"/>
    </source>
</evidence>
<dbReference type="Proteomes" id="UP001196413">
    <property type="component" value="Unassembled WGS sequence"/>
</dbReference>
<keyword evidence="2" id="KW-1185">Reference proteome</keyword>
<dbReference type="EMBL" id="JAHQIW010000198">
    <property type="protein sequence ID" value="KAJ1346604.1"/>
    <property type="molecule type" value="Genomic_DNA"/>
</dbReference>
<dbReference type="InterPro" id="IPR036444">
    <property type="entry name" value="PLipase_A2_dom_sf"/>
</dbReference>
<evidence type="ECO:0000313" key="1">
    <source>
        <dbReference type="EMBL" id="KAJ1346604.1"/>
    </source>
</evidence>
<dbReference type="PANTHER" id="PTHR34228:SF6">
    <property type="entry name" value="PHOSPHOLIPASE A2"/>
    <property type="match status" value="1"/>
</dbReference>
<dbReference type="SUPFAM" id="SSF48619">
    <property type="entry name" value="Phospholipase A2, PLA2"/>
    <property type="match status" value="1"/>
</dbReference>
<sequence length="234" mass="26555">MALLFGYQFAMMISLPAMIITQKRLQLDDWYCGNSDMTRKVWFETINEKCDGIMLAVNHCCVMHDECYTHQQGREKCDREFCECNRRASISNNKCLDFLEASCSLVQILGFVAYSNSANYTEPTDLVKYTLHNDYLSDRYINIYRRCPKVNATLSSCALQYNLCENPSIECAESLSQCLHDAATVDGSSSCHGAIEAMCDATFEEVNSWRNSFNVLRFWDSNVMVGSSNTSGIN</sequence>
<comment type="caution">
    <text evidence="1">The sequence shown here is derived from an EMBL/GenBank/DDBJ whole genome shotgun (WGS) entry which is preliminary data.</text>
</comment>
<dbReference type="GO" id="GO:0050482">
    <property type="term" value="P:arachidonate secretion"/>
    <property type="evidence" value="ECO:0007669"/>
    <property type="project" value="InterPro"/>
</dbReference>
<name>A0AAD5MM66_PARTN</name>
<dbReference type="GO" id="GO:0004623">
    <property type="term" value="F:phospholipase A2 activity"/>
    <property type="evidence" value="ECO:0007669"/>
    <property type="project" value="InterPro"/>
</dbReference>
<organism evidence="1 2">
    <name type="scientific">Parelaphostrongylus tenuis</name>
    <name type="common">Meningeal worm</name>
    <dbReference type="NCBI Taxonomy" id="148309"/>
    <lineage>
        <taxon>Eukaryota</taxon>
        <taxon>Metazoa</taxon>
        <taxon>Ecdysozoa</taxon>
        <taxon>Nematoda</taxon>
        <taxon>Chromadorea</taxon>
        <taxon>Rhabditida</taxon>
        <taxon>Rhabditina</taxon>
        <taxon>Rhabditomorpha</taxon>
        <taxon>Strongyloidea</taxon>
        <taxon>Metastrongylidae</taxon>
        <taxon>Parelaphostrongylus</taxon>
    </lineage>
</organism>
<dbReference type="GO" id="GO:0006644">
    <property type="term" value="P:phospholipid metabolic process"/>
    <property type="evidence" value="ECO:0007669"/>
    <property type="project" value="InterPro"/>
</dbReference>
<dbReference type="AlphaFoldDB" id="A0AAD5MM66"/>
<dbReference type="PANTHER" id="PTHR34228">
    <property type="entry name" value="PROTEIN CBG09474-RELATED"/>
    <property type="match status" value="1"/>
</dbReference>
<proteinExistence type="predicted"/>
<protein>
    <submittedName>
        <fullName evidence="1">Uncharacterized protein</fullName>
    </submittedName>
</protein>
<accession>A0AAD5MM66</accession>
<gene>
    <name evidence="1" type="ORF">KIN20_001458</name>
</gene>
<dbReference type="InterPro" id="IPR053322">
    <property type="entry name" value="PLA2-like"/>
</dbReference>